<proteinExistence type="predicted"/>
<gene>
    <name evidence="1" type="ORF">CPT_Sansa26</name>
</gene>
<protein>
    <submittedName>
        <fullName evidence="1">Uncharacterized protein</fullName>
    </submittedName>
</protein>
<reference evidence="1 2" key="1">
    <citation type="journal article" date="2015" name="Genome Announc.">
        <title>Complete Genome Sequence of Caulobacter crescentus Siphophage Sansa.</title>
        <authorList>
            <person name="Vara L."/>
            <person name="Kane A.A."/>
            <person name="Cahill J.L."/>
            <person name="Rasche E.S."/>
            <person name="Kuty Everett G.F."/>
        </authorList>
    </citation>
    <scope>NUCLEOTIDE SEQUENCE [LARGE SCALE GENOMIC DNA]</scope>
</reference>
<accession>A0A0K1LMS4</accession>
<dbReference type="Proteomes" id="UP000225322">
    <property type="component" value="Segment"/>
</dbReference>
<name>A0A0K1LMS4_9CAUD</name>
<evidence type="ECO:0000313" key="1">
    <source>
        <dbReference type="EMBL" id="AKU43430.1"/>
    </source>
</evidence>
<sequence length="125" mass="12715">MSTVTPESVNSYPAAADFSALKWPRLAVINSSRNVALCGAGARPDGMLENNPEQGDQARIRSFAGQGQWKAEAGGTFAAGVDLASDASGRLVAAATGNQIVGTSNEAGVLGRVVGFKPDLKGAKP</sequence>
<dbReference type="EMBL" id="KT001913">
    <property type="protein sequence ID" value="AKU43430.1"/>
    <property type="molecule type" value="Genomic_DNA"/>
</dbReference>
<evidence type="ECO:0000313" key="2">
    <source>
        <dbReference type="Proteomes" id="UP000225322"/>
    </source>
</evidence>
<keyword evidence="2" id="KW-1185">Reference proteome</keyword>
<organism evidence="1 2">
    <name type="scientific">Caulobacter phage Sansa</name>
    <dbReference type="NCBI Taxonomy" id="1675600"/>
    <lineage>
        <taxon>Viruses</taxon>
        <taxon>Duplodnaviria</taxon>
        <taxon>Heunggongvirae</taxon>
        <taxon>Uroviricota</taxon>
        <taxon>Caudoviricetes</taxon>
        <taxon>Sansavirus</taxon>
        <taxon>Sansavirus sansa</taxon>
        <taxon>Caulobacter virus Sansa</taxon>
    </lineage>
</organism>